<evidence type="ECO:0000256" key="1">
    <source>
        <dbReference type="SAM" id="SignalP"/>
    </source>
</evidence>
<comment type="caution">
    <text evidence="2">The sequence shown here is derived from an EMBL/GenBank/DDBJ whole genome shotgun (WGS) entry which is preliminary data.</text>
</comment>
<feature type="chain" id="PRO_5036745417" description="Secreted protein" evidence="1">
    <location>
        <begin position="25"/>
        <end position="81"/>
    </location>
</feature>
<feature type="signal peptide" evidence="1">
    <location>
        <begin position="1"/>
        <end position="24"/>
    </location>
</feature>
<reference evidence="2" key="1">
    <citation type="journal article" date="2014" name="Int. J. Syst. Evol. Microbiol.">
        <title>Complete genome sequence of Corynebacterium casei LMG S-19264T (=DSM 44701T), isolated from a smear-ripened cheese.</title>
        <authorList>
            <consortium name="US DOE Joint Genome Institute (JGI-PGF)"/>
            <person name="Walter F."/>
            <person name="Albersmeier A."/>
            <person name="Kalinowski J."/>
            <person name="Ruckert C."/>
        </authorList>
    </citation>
    <scope>NUCLEOTIDE SEQUENCE</scope>
    <source>
        <strain evidence="2">JCM 3086</strain>
    </source>
</reference>
<dbReference type="EMBL" id="BMQA01000016">
    <property type="protein sequence ID" value="GGJ31086.1"/>
    <property type="molecule type" value="Genomic_DNA"/>
</dbReference>
<evidence type="ECO:0000313" key="2">
    <source>
        <dbReference type="EMBL" id="GGJ31086.1"/>
    </source>
</evidence>
<organism evidence="2 3">
    <name type="scientific">Streptomyces brasiliensis</name>
    <dbReference type="NCBI Taxonomy" id="1954"/>
    <lineage>
        <taxon>Bacteria</taxon>
        <taxon>Bacillati</taxon>
        <taxon>Actinomycetota</taxon>
        <taxon>Actinomycetes</taxon>
        <taxon>Kitasatosporales</taxon>
        <taxon>Streptomycetaceae</taxon>
        <taxon>Streptomyces</taxon>
    </lineage>
</organism>
<keyword evidence="3" id="KW-1185">Reference proteome</keyword>
<evidence type="ECO:0008006" key="4">
    <source>
        <dbReference type="Google" id="ProtNLM"/>
    </source>
</evidence>
<dbReference type="Proteomes" id="UP000657574">
    <property type="component" value="Unassembled WGS sequence"/>
</dbReference>
<proteinExistence type="predicted"/>
<gene>
    <name evidence="2" type="ORF">GCM10010121_048010</name>
</gene>
<protein>
    <recommendedName>
        <fullName evidence="4">Secreted protein</fullName>
    </recommendedName>
</protein>
<accession>A0A917KWT7</accession>
<evidence type="ECO:0000313" key="3">
    <source>
        <dbReference type="Proteomes" id="UP000657574"/>
    </source>
</evidence>
<sequence>MMNKLLAVVALATPVAALAVPAHASDEWTAADTAACVGDLAVAPVVRSVPPASLRPAPGAVRSCGEGSLIHHGPGTNAPRG</sequence>
<keyword evidence="1" id="KW-0732">Signal</keyword>
<reference evidence="2" key="2">
    <citation type="submission" date="2020-09" db="EMBL/GenBank/DDBJ databases">
        <authorList>
            <person name="Sun Q."/>
            <person name="Ohkuma M."/>
        </authorList>
    </citation>
    <scope>NUCLEOTIDE SEQUENCE</scope>
    <source>
        <strain evidence="2">JCM 3086</strain>
    </source>
</reference>
<name>A0A917KWT7_9ACTN</name>
<dbReference type="AlphaFoldDB" id="A0A917KWT7"/>
<dbReference type="RefSeq" id="WP_189313310.1">
    <property type="nucleotide sequence ID" value="NZ_BMQA01000016.1"/>
</dbReference>